<feature type="region of interest" description="Disordered" evidence="1">
    <location>
        <begin position="139"/>
        <end position="170"/>
    </location>
</feature>
<dbReference type="Proteomes" id="UP000076532">
    <property type="component" value="Unassembled WGS sequence"/>
</dbReference>
<feature type="compositionally biased region" description="Basic and acidic residues" evidence="1">
    <location>
        <begin position="147"/>
        <end position="156"/>
    </location>
</feature>
<dbReference type="OrthoDB" id="10251412at2759"/>
<dbReference type="AlphaFoldDB" id="A0A166GYV3"/>
<evidence type="ECO:0000313" key="3">
    <source>
        <dbReference type="Proteomes" id="UP000076532"/>
    </source>
</evidence>
<dbReference type="EMBL" id="KV417574">
    <property type="protein sequence ID" value="KZP18304.1"/>
    <property type="molecule type" value="Genomic_DNA"/>
</dbReference>
<evidence type="ECO:0000313" key="2">
    <source>
        <dbReference type="EMBL" id="KZP18304.1"/>
    </source>
</evidence>
<organism evidence="2 3">
    <name type="scientific">Athelia psychrophila</name>
    <dbReference type="NCBI Taxonomy" id="1759441"/>
    <lineage>
        <taxon>Eukaryota</taxon>
        <taxon>Fungi</taxon>
        <taxon>Dikarya</taxon>
        <taxon>Basidiomycota</taxon>
        <taxon>Agaricomycotina</taxon>
        <taxon>Agaricomycetes</taxon>
        <taxon>Agaricomycetidae</taxon>
        <taxon>Atheliales</taxon>
        <taxon>Atheliaceae</taxon>
        <taxon>Athelia</taxon>
    </lineage>
</organism>
<evidence type="ECO:0000256" key="1">
    <source>
        <dbReference type="SAM" id="MobiDB-lite"/>
    </source>
</evidence>
<gene>
    <name evidence="2" type="ORF">FIBSPDRAFT_893640</name>
</gene>
<dbReference type="STRING" id="436010.A0A166GYV3"/>
<protein>
    <submittedName>
        <fullName evidence="2">Uncharacterized protein</fullName>
    </submittedName>
</protein>
<reference evidence="2 3" key="1">
    <citation type="journal article" date="2016" name="Mol. Biol. Evol.">
        <title>Comparative Genomics of Early-Diverging Mushroom-Forming Fungi Provides Insights into the Origins of Lignocellulose Decay Capabilities.</title>
        <authorList>
            <person name="Nagy L.G."/>
            <person name="Riley R."/>
            <person name="Tritt A."/>
            <person name="Adam C."/>
            <person name="Daum C."/>
            <person name="Floudas D."/>
            <person name="Sun H."/>
            <person name="Yadav J.S."/>
            <person name="Pangilinan J."/>
            <person name="Larsson K.H."/>
            <person name="Matsuura K."/>
            <person name="Barry K."/>
            <person name="Labutti K."/>
            <person name="Kuo R."/>
            <person name="Ohm R.A."/>
            <person name="Bhattacharya S.S."/>
            <person name="Shirouzu T."/>
            <person name="Yoshinaga Y."/>
            <person name="Martin F.M."/>
            <person name="Grigoriev I.V."/>
            <person name="Hibbett D.S."/>
        </authorList>
    </citation>
    <scope>NUCLEOTIDE SEQUENCE [LARGE SCALE GENOMIC DNA]</scope>
    <source>
        <strain evidence="2 3">CBS 109695</strain>
    </source>
</reference>
<keyword evidence="3" id="KW-1185">Reference proteome</keyword>
<sequence length="291" mass="32137">MSYDFPTLSYALPGRFRENAVFVLTAHFSEARPLGQEGVRSGGRAPHPDLFCKLLLRMEMDRLRHKHPISSIVLNLGAKEMLLNDTKCADRGIPFRHGYLLHGVSGFSKSSLIHARAREPMLDIYTDLDGTFTWSVTRSLDSTGTPGDKDKDRDEPDGTGLMTLPNSSLGRRSRDVNLSDVIMLSLSGLLNAQDSATASERARRWMCMPSPVEKNIAFRAHLAKSLGTAKLAFPAKKFPDGCPDEEFSVAVLPRHLLKRKSNSEAAASEVVAWVLVEREAREMARTGEGDA</sequence>
<accession>A0A166GYV3</accession>
<proteinExistence type="predicted"/>
<name>A0A166GYV3_9AGAM</name>